<accession>A0A2B0MZZ7</accession>
<comment type="caution">
    <text evidence="1">The sequence shown here is derived from an EMBL/GenBank/DDBJ whole genome shotgun (WGS) entry which is preliminary data.</text>
</comment>
<dbReference type="Proteomes" id="UP000242656">
    <property type="component" value="Unassembled WGS sequence"/>
</dbReference>
<sequence length="47" mass="5820">MKFRVFFLTITVHKSRVSEAEILHEQQIQQIMTETKERQVSYYNHMY</sequence>
<dbReference type="NCBIfam" id="TIGR02413">
    <property type="entry name" value="Bac_small_yrzI"/>
    <property type="match status" value="1"/>
</dbReference>
<dbReference type="AlphaFoldDB" id="A0A2B0MZZ7"/>
<dbReference type="EMBL" id="NUWN01000004">
    <property type="protein sequence ID" value="PFK47743.1"/>
    <property type="molecule type" value="Genomic_DNA"/>
</dbReference>
<dbReference type="RefSeq" id="WP_098489310.1">
    <property type="nucleotide sequence ID" value="NZ_NUWN01000004.1"/>
</dbReference>
<reference evidence="1 2" key="1">
    <citation type="submission" date="2017-09" db="EMBL/GenBank/DDBJ databases">
        <title>Large-scale bioinformatics analysis of Bacillus genomes uncovers conserved roles of natural products in bacterial physiology.</title>
        <authorList>
            <consortium name="Agbiome Team Llc"/>
            <person name="Bleich R.M."/>
            <person name="Grubbs K.J."/>
            <person name="Santa Maria K.C."/>
            <person name="Allen S.E."/>
            <person name="Farag S."/>
            <person name="Shank E.A."/>
            <person name="Bowers A."/>
        </authorList>
    </citation>
    <scope>NUCLEOTIDE SEQUENCE [LARGE SCALE GENOMIC DNA]</scope>
    <source>
        <strain evidence="1 2">AFS083043</strain>
    </source>
</reference>
<dbReference type="InterPro" id="IPR012655">
    <property type="entry name" value="YrzI"/>
</dbReference>
<gene>
    <name evidence="1" type="ORF">COI93_01225</name>
</gene>
<evidence type="ECO:0000313" key="2">
    <source>
        <dbReference type="Proteomes" id="UP000242656"/>
    </source>
</evidence>
<organism evidence="1 2">
    <name type="scientific">Bacillus cereus</name>
    <dbReference type="NCBI Taxonomy" id="1396"/>
    <lineage>
        <taxon>Bacteria</taxon>
        <taxon>Bacillati</taxon>
        <taxon>Bacillota</taxon>
        <taxon>Bacilli</taxon>
        <taxon>Bacillales</taxon>
        <taxon>Bacillaceae</taxon>
        <taxon>Bacillus</taxon>
        <taxon>Bacillus cereus group</taxon>
    </lineage>
</organism>
<evidence type="ECO:0000313" key="1">
    <source>
        <dbReference type="EMBL" id="PFK47743.1"/>
    </source>
</evidence>
<protein>
    <submittedName>
        <fullName evidence="1">YrzI family protein</fullName>
    </submittedName>
</protein>
<name>A0A2B0MZZ7_BACCE</name>
<dbReference type="Pfam" id="PF09501">
    <property type="entry name" value="Bac_small_YrzI"/>
    <property type="match status" value="1"/>
</dbReference>
<proteinExistence type="predicted"/>